<gene>
    <name evidence="1" type="ORF">SAMN04489740_0809</name>
</gene>
<dbReference type="EMBL" id="FNTV01000001">
    <property type="protein sequence ID" value="SEE17175.1"/>
    <property type="molecule type" value="Genomic_DNA"/>
</dbReference>
<accession>A0A1H5GNT7</accession>
<dbReference type="STRING" id="656366.AS189_14115"/>
<dbReference type="GO" id="GO:0016020">
    <property type="term" value="C:membrane"/>
    <property type="evidence" value="ECO:0007669"/>
    <property type="project" value="InterPro"/>
</dbReference>
<accession>A0A0U3QYE7</accession>
<dbReference type="AlphaFoldDB" id="A0A0U3QYE7"/>
<dbReference type="RefSeq" id="WP_044570945.1">
    <property type="nucleotide sequence ID" value="NZ_CP013745.1"/>
</dbReference>
<dbReference type="Proteomes" id="UP000182725">
    <property type="component" value="Unassembled WGS sequence"/>
</dbReference>
<dbReference type="Pfam" id="PF02325">
    <property type="entry name" value="CCB3_YggT"/>
    <property type="match status" value="1"/>
</dbReference>
<evidence type="ECO:0000313" key="1">
    <source>
        <dbReference type="EMBL" id="SEE17175.1"/>
    </source>
</evidence>
<reference evidence="1 2" key="1">
    <citation type="submission" date="2016-10" db="EMBL/GenBank/DDBJ databases">
        <authorList>
            <person name="de Groot N.N."/>
        </authorList>
    </citation>
    <scope>NUCLEOTIDE SEQUENCE [LARGE SCALE GENOMIC DNA]</scope>
    <source>
        <strain evidence="1 2">DSM 22274</strain>
    </source>
</reference>
<proteinExistence type="predicted"/>
<organism evidence="1 2">
    <name type="scientific">Arthrobacter alpinus</name>
    <dbReference type="NCBI Taxonomy" id="656366"/>
    <lineage>
        <taxon>Bacteria</taxon>
        <taxon>Bacillati</taxon>
        <taxon>Actinomycetota</taxon>
        <taxon>Actinomycetes</taxon>
        <taxon>Micrococcales</taxon>
        <taxon>Micrococcaceae</taxon>
        <taxon>Arthrobacter</taxon>
    </lineage>
</organism>
<protein>
    <submittedName>
        <fullName evidence="1">YggT family protein</fullName>
    </submittedName>
</protein>
<name>A0A0U3QYE7_9MICC</name>
<dbReference type="KEGG" id="arw:MB46_08205"/>
<dbReference type="eggNOG" id="COG0762">
    <property type="taxonomic scope" value="Bacteria"/>
</dbReference>
<evidence type="ECO:0000313" key="2">
    <source>
        <dbReference type="Proteomes" id="UP000182725"/>
    </source>
</evidence>
<sequence length="96" mass="10837">MTIVVALLYLLLLLYFLTLLLRMVFDWVQVFARDWRPKGAALISASFVYRLTDPPLRKLRAMIPPLRIGSIALDIGFILLLVTVGIGMSVTKSFVN</sequence>
<dbReference type="OrthoDB" id="3216131at2"/>
<dbReference type="InterPro" id="IPR003425">
    <property type="entry name" value="CCB3/YggT"/>
</dbReference>